<dbReference type="AlphaFoldDB" id="A0A0W1AJS6"/>
<evidence type="ECO:0000313" key="3">
    <source>
        <dbReference type="Proteomes" id="UP000054729"/>
    </source>
</evidence>
<dbReference type="Proteomes" id="UP000054729">
    <property type="component" value="Unassembled WGS sequence"/>
</dbReference>
<keyword evidence="1" id="KW-0732">Signal</keyword>
<dbReference type="PROSITE" id="PS51257">
    <property type="entry name" value="PROKAR_LIPOPROTEIN"/>
    <property type="match status" value="1"/>
</dbReference>
<gene>
    <name evidence="2" type="ORF">Lwal_1026</name>
</gene>
<name>A0A0W1AJS6_9GAMM</name>
<proteinExistence type="predicted"/>
<organism evidence="2 3">
    <name type="scientific">Legionella waltersii</name>
    <dbReference type="NCBI Taxonomy" id="66969"/>
    <lineage>
        <taxon>Bacteria</taxon>
        <taxon>Pseudomonadati</taxon>
        <taxon>Pseudomonadota</taxon>
        <taxon>Gammaproteobacteria</taxon>
        <taxon>Legionellales</taxon>
        <taxon>Legionellaceae</taxon>
        <taxon>Legionella</taxon>
    </lineage>
</organism>
<dbReference type="PATRIC" id="fig|66969.6.peg.1126"/>
<dbReference type="RefSeq" id="WP_058479838.1">
    <property type="nucleotide sequence ID" value="NZ_CAAAIQ010000025.1"/>
</dbReference>
<feature type="chain" id="PRO_5006919840" evidence="1">
    <location>
        <begin position="30"/>
        <end position="100"/>
    </location>
</feature>
<evidence type="ECO:0000313" key="2">
    <source>
        <dbReference type="EMBL" id="KTD81589.1"/>
    </source>
</evidence>
<dbReference type="OrthoDB" id="4737690at2"/>
<dbReference type="EMBL" id="LNZB01000023">
    <property type="protein sequence ID" value="KTD81589.1"/>
    <property type="molecule type" value="Genomic_DNA"/>
</dbReference>
<comment type="caution">
    <text evidence="2">The sequence shown here is derived from an EMBL/GenBank/DDBJ whole genome shotgun (WGS) entry which is preliminary data.</text>
</comment>
<feature type="signal peptide" evidence="1">
    <location>
        <begin position="1"/>
        <end position="29"/>
    </location>
</feature>
<accession>A0A0W1AJS6</accession>
<sequence>MERIFNGKKVLLPFFLMITSCGAMSSALAKEPNYYINLLKEMFEKVTIEKNEKAIPTYYDSEFELSSNGKTMNYKQFLQVHKDVYKTSIQYSIRSLPSRA</sequence>
<protein>
    <submittedName>
        <fullName evidence="2">Uncharacterized protein</fullName>
    </submittedName>
</protein>
<keyword evidence="3" id="KW-1185">Reference proteome</keyword>
<reference evidence="2 3" key="1">
    <citation type="submission" date="2015-11" db="EMBL/GenBank/DDBJ databases">
        <title>Genomic analysis of 38 Legionella species identifies large and diverse effector repertoires.</title>
        <authorList>
            <person name="Burstein D."/>
            <person name="Amaro F."/>
            <person name="Zusman T."/>
            <person name="Lifshitz Z."/>
            <person name="Cohen O."/>
            <person name="Gilbert J.A."/>
            <person name="Pupko T."/>
            <person name="Shuman H.A."/>
            <person name="Segal G."/>
        </authorList>
    </citation>
    <scope>NUCLEOTIDE SEQUENCE [LARGE SCALE GENOMIC DNA]</scope>
    <source>
        <strain evidence="2 3">ATCC 51914</strain>
    </source>
</reference>
<evidence type="ECO:0000256" key="1">
    <source>
        <dbReference type="SAM" id="SignalP"/>
    </source>
</evidence>